<feature type="compositionally biased region" description="Low complexity" evidence="1">
    <location>
        <begin position="94"/>
        <end position="110"/>
    </location>
</feature>
<proteinExistence type="predicted"/>
<reference evidence="2 3" key="1">
    <citation type="journal article" date="2017" name="Mol. Biol. Evol.">
        <title>The 4-celled Tetrabaena socialis nuclear genome reveals the essential components for genetic control of cell number at the origin of multicellularity in the volvocine lineage.</title>
        <authorList>
            <person name="Featherston J."/>
            <person name="Arakaki Y."/>
            <person name="Hanschen E.R."/>
            <person name="Ferris P.J."/>
            <person name="Michod R.E."/>
            <person name="Olson B.J.S.C."/>
            <person name="Nozaki H."/>
            <person name="Durand P.M."/>
        </authorList>
    </citation>
    <scope>NUCLEOTIDE SEQUENCE [LARGE SCALE GENOMIC DNA]</scope>
    <source>
        <strain evidence="2 3">NIES-571</strain>
    </source>
</reference>
<accession>A0A2J7ZVW2</accession>
<gene>
    <name evidence="2" type="ORF">TSOC_009441</name>
</gene>
<keyword evidence="3" id="KW-1185">Reference proteome</keyword>
<feature type="region of interest" description="Disordered" evidence="1">
    <location>
        <begin position="141"/>
        <end position="170"/>
    </location>
</feature>
<dbReference type="AlphaFoldDB" id="A0A2J7ZVW2"/>
<comment type="caution">
    <text evidence="2">The sequence shown here is derived from an EMBL/GenBank/DDBJ whole genome shotgun (WGS) entry which is preliminary data.</text>
</comment>
<feature type="compositionally biased region" description="Low complexity" evidence="1">
    <location>
        <begin position="141"/>
        <end position="154"/>
    </location>
</feature>
<protein>
    <submittedName>
        <fullName evidence="2">Uncharacterized protein</fullName>
    </submittedName>
</protein>
<evidence type="ECO:0000256" key="1">
    <source>
        <dbReference type="SAM" id="MobiDB-lite"/>
    </source>
</evidence>
<feature type="region of interest" description="Disordered" evidence="1">
    <location>
        <begin position="91"/>
        <end position="113"/>
    </location>
</feature>
<evidence type="ECO:0000313" key="3">
    <source>
        <dbReference type="Proteomes" id="UP000236333"/>
    </source>
</evidence>
<dbReference type="OrthoDB" id="544191at2759"/>
<evidence type="ECO:0000313" key="2">
    <source>
        <dbReference type="EMBL" id="PNH04399.1"/>
    </source>
</evidence>
<sequence length="170" mass="17034">MTWDDEVHSNRYNAAVARASAERRLRRRGLPVSVMGTAKAGPVLAMVALASGLVAWQQWGPLAGRVLARNPLVQQLRALVFGPGSPAAGRAVASKISGKGGTTISSSSKASARKPTLAAAAVAPTPAAAAAAAAEARIMAQSSSAPGTSVSGTAAGSGGSKKKKSGKRRH</sequence>
<dbReference type="Proteomes" id="UP000236333">
    <property type="component" value="Unassembled WGS sequence"/>
</dbReference>
<feature type="compositionally biased region" description="Basic residues" evidence="1">
    <location>
        <begin position="160"/>
        <end position="170"/>
    </location>
</feature>
<dbReference type="EMBL" id="PGGS01000391">
    <property type="protein sequence ID" value="PNH04399.1"/>
    <property type="molecule type" value="Genomic_DNA"/>
</dbReference>
<name>A0A2J7ZVW2_9CHLO</name>
<organism evidence="2 3">
    <name type="scientific">Tetrabaena socialis</name>
    <dbReference type="NCBI Taxonomy" id="47790"/>
    <lineage>
        <taxon>Eukaryota</taxon>
        <taxon>Viridiplantae</taxon>
        <taxon>Chlorophyta</taxon>
        <taxon>core chlorophytes</taxon>
        <taxon>Chlorophyceae</taxon>
        <taxon>CS clade</taxon>
        <taxon>Chlamydomonadales</taxon>
        <taxon>Tetrabaenaceae</taxon>
        <taxon>Tetrabaena</taxon>
    </lineage>
</organism>